<comment type="caution">
    <text evidence="1">The sequence shown here is derived from an EMBL/GenBank/DDBJ whole genome shotgun (WGS) entry which is preliminary data.</text>
</comment>
<dbReference type="PANTHER" id="PTHR43434:SF16">
    <property type="entry name" value="BLL8046 PROTEIN"/>
    <property type="match status" value="1"/>
</dbReference>
<dbReference type="InterPro" id="IPR041492">
    <property type="entry name" value="HAD_2"/>
</dbReference>
<dbReference type="Proteomes" id="UP001500235">
    <property type="component" value="Unassembled WGS sequence"/>
</dbReference>
<dbReference type="InterPro" id="IPR050155">
    <property type="entry name" value="HAD-like_hydrolase_sf"/>
</dbReference>
<dbReference type="NCBIfam" id="TIGR01549">
    <property type="entry name" value="HAD-SF-IA-v1"/>
    <property type="match status" value="1"/>
</dbReference>
<dbReference type="InterPro" id="IPR023214">
    <property type="entry name" value="HAD_sf"/>
</dbReference>
<gene>
    <name evidence="1" type="ORF">GCM10022280_20030</name>
</gene>
<evidence type="ECO:0000313" key="1">
    <source>
        <dbReference type="EMBL" id="GAA4019896.1"/>
    </source>
</evidence>
<dbReference type="PANTHER" id="PTHR43434">
    <property type="entry name" value="PHOSPHOGLYCOLATE PHOSPHATASE"/>
    <property type="match status" value="1"/>
</dbReference>
<sequence>MGKGADNYVRALLPDLPGSEADRLGDEHGRLFRKHYLHRVKPFPHARDLLARCKGEGLRVFLASSASKSEVEHHLGLLDARDLVDGFVAADDVAHSKPCPDIFAAALDKAGVGPDQALVVGDTPYDIEAATKVGVRSVAVRSGLFADETLEGAIAIYDDVADILARFNDSPLARG</sequence>
<dbReference type="CDD" id="cd07505">
    <property type="entry name" value="HAD_BPGM-like"/>
    <property type="match status" value="1"/>
</dbReference>
<proteinExistence type="predicted"/>
<accession>A0ABP7T292</accession>
<reference evidence="2" key="1">
    <citation type="journal article" date="2019" name="Int. J. Syst. Evol. Microbiol.">
        <title>The Global Catalogue of Microorganisms (GCM) 10K type strain sequencing project: providing services to taxonomists for standard genome sequencing and annotation.</title>
        <authorList>
            <consortium name="The Broad Institute Genomics Platform"/>
            <consortium name="The Broad Institute Genome Sequencing Center for Infectious Disease"/>
            <person name="Wu L."/>
            <person name="Ma J."/>
        </authorList>
    </citation>
    <scope>NUCLEOTIDE SEQUENCE [LARGE SCALE GENOMIC DNA]</scope>
    <source>
        <strain evidence="2">JCM 17563</strain>
    </source>
</reference>
<dbReference type="Gene3D" id="3.40.50.1000">
    <property type="entry name" value="HAD superfamily/HAD-like"/>
    <property type="match status" value="1"/>
</dbReference>
<protein>
    <recommendedName>
        <fullName evidence="3">HAD family hydrolase</fullName>
    </recommendedName>
</protein>
<dbReference type="EMBL" id="BAABBQ010000001">
    <property type="protein sequence ID" value="GAA4019896.1"/>
    <property type="molecule type" value="Genomic_DNA"/>
</dbReference>
<dbReference type="InterPro" id="IPR036412">
    <property type="entry name" value="HAD-like_sf"/>
</dbReference>
<dbReference type="NCBIfam" id="TIGR01509">
    <property type="entry name" value="HAD-SF-IA-v3"/>
    <property type="match status" value="1"/>
</dbReference>
<dbReference type="Pfam" id="PF13419">
    <property type="entry name" value="HAD_2"/>
    <property type="match status" value="1"/>
</dbReference>
<keyword evidence="2" id="KW-1185">Reference proteome</keyword>
<evidence type="ECO:0000313" key="2">
    <source>
        <dbReference type="Proteomes" id="UP001500235"/>
    </source>
</evidence>
<evidence type="ECO:0008006" key="3">
    <source>
        <dbReference type="Google" id="ProtNLM"/>
    </source>
</evidence>
<dbReference type="InterPro" id="IPR006439">
    <property type="entry name" value="HAD-SF_hydro_IA"/>
</dbReference>
<organism evidence="1 2">
    <name type="scientific">Sphingomonas swuensis</name>
    <dbReference type="NCBI Taxonomy" id="977800"/>
    <lineage>
        <taxon>Bacteria</taxon>
        <taxon>Pseudomonadati</taxon>
        <taxon>Pseudomonadota</taxon>
        <taxon>Alphaproteobacteria</taxon>
        <taxon>Sphingomonadales</taxon>
        <taxon>Sphingomonadaceae</taxon>
        <taxon>Sphingomonas</taxon>
    </lineage>
</organism>
<dbReference type="SUPFAM" id="SSF56784">
    <property type="entry name" value="HAD-like"/>
    <property type="match status" value="1"/>
</dbReference>
<name>A0ABP7T292_9SPHN</name>